<feature type="non-terminal residue" evidence="1">
    <location>
        <position position="1"/>
    </location>
</feature>
<keyword evidence="2" id="KW-1185">Reference proteome</keyword>
<organism evidence="1 2">
    <name type="scientific">Sinanodonta woodiana</name>
    <name type="common">Chinese pond mussel</name>
    <name type="synonym">Anodonta woodiana</name>
    <dbReference type="NCBI Taxonomy" id="1069815"/>
    <lineage>
        <taxon>Eukaryota</taxon>
        <taxon>Metazoa</taxon>
        <taxon>Spiralia</taxon>
        <taxon>Lophotrochozoa</taxon>
        <taxon>Mollusca</taxon>
        <taxon>Bivalvia</taxon>
        <taxon>Autobranchia</taxon>
        <taxon>Heteroconchia</taxon>
        <taxon>Palaeoheterodonta</taxon>
        <taxon>Unionida</taxon>
        <taxon>Unionoidea</taxon>
        <taxon>Unionidae</taxon>
        <taxon>Unioninae</taxon>
        <taxon>Sinanodonta</taxon>
    </lineage>
</organism>
<gene>
    <name evidence="1" type="ORF">ACJMK2_042667</name>
</gene>
<dbReference type="EMBL" id="JBJQND010000008">
    <property type="protein sequence ID" value="KAL3870050.1"/>
    <property type="molecule type" value="Genomic_DNA"/>
</dbReference>
<dbReference type="Proteomes" id="UP001634394">
    <property type="component" value="Unassembled WGS sequence"/>
</dbReference>
<evidence type="ECO:0000313" key="2">
    <source>
        <dbReference type="Proteomes" id="UP001634394"/>
    </source>
</evidence>
<proteinExistence type="predicted"/>
<comment type="caution">
    <text evidence="1">The sequence shown here is derived from an EMBL/GenBank/DDBJ whole genome shotgun (WGS) entry which is preliminary data.</text>
</comment>
<sequence length="56" mass="6674">LKLDLRKIKSYFEDNLGDIWIILRGDIDEQQRAWFDNPETLFDNAVNALPRKHFIA</sequence>
<accession>A0ABD3W819</accession>
<protein>
    <submittedName>
        <fullName evidence="1">Uncharacterized protein</fullName>
    </submittedName>
</protein>
<name>A0ABD3W819_SINWO</name>
<reference evidence="1 2" key="1">
    <citation type="submission" date="2024-11" db="EMBL/GenBank/DDBJ databases">
        <title>Chromosome-level genome assembly of the freshwater bivalve Anodonta woodiana.</title>
        <authorList>
            <person name="Chen X."/>
        </authorList>
    </citation>
    <scope>NUCLEOTIDE SEQUENCE [LARGE SCALE GENOMIC DNA]</scope>
    <source>
        <strain evidence="1">MN2024</strain>
        <tissue evidence="1">Gills</tissue>
    </source>
</reference>
<dbReference type="AlphaFoldDB" id="A0ABD3W819"/>
<feature type="non-terminal residue" evidence="1">
    <location>
        <position position="56"/>
    </location>
</feature>
<evidence type="ECO:0000313" key="1">
    <source>
        <dbReference type="EMBL" id="KAL3870050.1"/>
    </source>
</evidence>